<accession>A0A194X5Q3</accession>
<dbReference type="GeneID" id="28832430"/>
<dbReference type="SUPFAM" id="SSF51735">
    <property type="entry name" value="NAD(P)-binding Rossmann-fold domains"/>
    <property type="match status" value="1"/>
</dbReference>
<name>A0A194X5Q3_MOLSC</name>
<dbReference type="Gene3D" id="3.40.50.720">
    <property type="entry name" value="NAD(P)-binding Rossmann-like Domain"/>
    <property type="match status" value="1"/>
</dbReference>
<evidence type="ECO:0000259" key="1">
    <source>
        <dbReference type="Pfam" id="PF13460"/>
    </source>
</evidence>
<dbReference type="EMBL" id="KQ947418">
    <property type="protein sequence ID" value="KUJ15513.1"/>
    <property type="molecule type" value="Genomic_DNA"/>
</dbReference>
<dbReference type="PANTHER" id="PTHR43355">
    <property type="entry name" value="FLAVIN REDUCTASE (NADPH)"/>
    <property type="match status" value="1"/>
</dbReference>
<sequence>MRILLLGGTGNLGRRLIPALLSHNHTLTLLLRNPSKLTSLITPNLHALISAIETGDATDAAAIKRTLVAHDIEAIINVAGDQVRSGEEWVLPKIAKAVTEAAIQVSEERGKGRELRVWITCGLGIAAYPGTGRLIQDFLPKFATQQHNATLEIVERIPVSSLRWSLLAIAMMYPLNADQGPYSPITEPKPHGLQVGAGSPPRWKDHWLGKLWWVGLYLNVWRAVLGDYCTHYENVADFLAEDVQRDGEEWVGKRVVLWEDWGV</sequence>
<dbReference type="InterPro" id="IPR016040">
    <property type="entry name" value="NAD(P)-bd_dom"/>
</dbReference>
<dbReference type="OrthoDB" id="10254221at2759"/>
<proteinExistence type="predicted"/>
<keyword evidence="3" id="KW-1185">Reference proteome</keyword>
<organism evidence="2 3">
    <name type="scientific">Mollisia scopiformis</name>
    <name type="common">Conifer needle endophyte fungus</name>
    <name type="synonym">Phialocephala scopiformis</name>
    <dbReference type="NCBI Taxonomy" id="149040"/>
    <lineage>
        <taxon>Eukaryota</taxon>
        <taxon>Fungi</taxon>
        <taxon>Dikarya</taxon>
        <taxon>Ascomycota</taxon>
        <taxon>Pezizomycotina</taxon>
        <taxon>Leotiomycetes</taxon>
        <taxon>Helotiales</taxon>
        <taxon>Mollisiaceae</taxon>
        <taxon>Mollisia</taxon>
    </lineage>
</organism>
<dbReference type="AlphaFoldDB" id="A0A194X5Q3"/>
<protein>
    <recommendedName>
        <fullName evidence="1">NAD(P)-binding domain-containing protein</fullName>
    </recommendedName>
</protein>
<dbReference type="RefSeq" id="XP_018069868.1">
    <property type="nucleotide sequence ID" value="XM_018222704.1"/>
</dbReference>
<dbReference type="InterPro" id="IPR051606">
    <property type="entry name" value="Polyketide_Oxido-like"/>
</dbReference>
<dbReference type="GO" id="GO:0016646">
    <property type="term" value="F:oxidoreductase activity, acting on the CH-NH group of donors, NAD or NADP as acceptor"/>
    <property type="evidence" value="ECO:0007669"/>
    <property type="project" value="TreeGrafter"/>
</dbReference>
<dbReference type="InParanoid" id="A0A194X5Q3"/>
<evidence type="ECO:0000313" key="2">
    <source>
        <dbReference type="EMBL" id="KUJ15513.1"/>
    </source>
</evidence>
<feature type="domain" description="NAD(P)-binding" evidence="1">
    <location>
        <begin position="7"/>
        <end position="172"/>
    </location>
</feature>
<evidence type="ECO:0000313" key="3">
    <source>
        <dbReference type="Proteomes" id="UP000070700"/>
    </source>
</evidence>
<dbReference type="KEGG" id="psco:LY89DRAFT_783645"/>
<gene>
    <name evidence="2" type="ORF">LY89DRAFT_783645</name>
</gene>
<reference evidence="2 3" key="1">
    <citation type="submission" date="2015-10" db="EMBL/GenBank/DDBJ databases">
        <title>Full genome of DAOMC 229536 Phialocephala scopiformis, a fungal endophyte of spruce producing the potent anti-insectan compound rugulosin.</title>
        <authorList>
            <consortium name="DOE Joint Genome Institute"/>
            <person name="Walker A.K."/>
            <person name="Frasz S.L."/>
            <person name="Seifert K.A."/>
            <person name="Miller J.D."/>
            <person name="Mondo S.J."/>
            <person name="Labutti K."/>
            <person name="Lipzen A."/>
            <person name="Dockter R."/>
            <person name="Kennedy M."/>
            <person name="Grigoriev I.V."/>
            <person name="Spatafora J.W."/>
        </authorList>
    </citation>
    <scope>NUCLEOTIDE SEQUENCE [LARGE SCALE GENOMIC DNA]</scope>
    <source>
        <strain evidence="2 3">CBS 120377</strain>
    </source>
</reference>
<dbReference type="Pfam" id="PF13460">
    <property type="entry name" value="NAD_binding_10"/>
    <property type="match status" value="1"/>
</dbReference>
<dbReference type="InterPro" id="IPR036291">
    <property type="entry name" value="NAD(P)-bd_dom_sf"/>
</dbReference>
<dbReference type="STRING" id="149040.A0A194X5Q3"/>
<dbReference type="PANTHER" id="PTHR43355:SF7">
    <property type="entry name" value="NAD(P)-BINDING DOMAIN-CONTAINING PROTEIN"/>
    <property type="match status" value="1"/>
</dbReference>
<dbReference type="Proteomes" id="UP000070700">
    <property type="component" value="Unassembled WGS sequence"/>
</dbReference>